<dbReference type="InterPro" id="IPR038765">
    <property type="entry name" value="Papain-like_cys_pep_sf"/>
</dbReference>
<evidence type="ECO:0000259" key="4">
    <source>
        <dbReference type="PROSITE" id="PS50600"/>
    </source>
</evidence>
<dbReference type="GO" id="GO:0008234">
    <property type="term" value="F:cysteine-type peptidase activity"/>
    <property type="evidence" value="ECO:0007669"/>
    <property type="project" value="InterPro"/>
</dbReference>
<evidence type="ECO:0000256" key="1">
    <source>
        <dbReference type="ARBA" id="ARBA00005234"/>
    </source>
</evidence>
<evidence type="ECO:0000256" key="3">
    <source>
        <dbReference type="ARBA" id="ARBA00022801"/>
    </source>
</evidence>
<dbReference type="SUPFAM" id="SSF54001">
    <property type="entry name" value="Cysteine proteinases"/>
    <property type="match status" value="1"/>
</dbReference>
<keyword evidence="3" id="KW-0378">Hydrolase</keyword>
<gene>
    <name evidence="5" type="ORF">T459_16361</name>
</gene>
<dbReference type="InterPro" id="IPR003653">
    <property type="entry name" value="Peptidase_C48_C"/>
</dbReference>
<dbReference type="GO" id="GO:0006508">
    <property type="term" value="P:proteolysis"/>
    <property type="evidence" value="ECO:0007669"/>
    <property type="project" value="UniProtKB-KW"/>
</dbReference>
<dbReference type="EMBL" id="AYRZ02000006">
    <property type="protein sequence ID" value="PHT78309.1"/>
    <property type="molecule type" value="Genomic_DNA"/>
</dbReference>
<keyword evidence="2" id="KW-0645">Protease</keyword>
<keyword evidence="6" id="KW-1185">Reference proteome</keyword>
<dbReference type="PROSITE" id="PS50600">
    <property type="entry name" value="ULP_PROTEASE"/>
    <property type="match status" value="1"/>
</dbReference>
<dbReference type="Gene3D" id="3.40.395.10">
    <property type="entry name" value="Adenoviral Proteinase, Chain A"/>
    <property type="match status" value="1"/>
</dbReference>
<dbReference type="Proteomes" id="UP000222542">
    <property type="component" value="Unassembled WGS sequence"/>
</dbReference>
<dbReference type="PANTHER" id="PTHR31470:SF46">
    <property type="entry name" value="ULP1 PROTEASE FAMILY, C-TERMINAL CATALYTIC DOMAIN CONTAINING PROTEIN"/>
    <property type="match status" value="1"/>
</dbReference>
<organism evidence="5 6">
    <name type="scientific">Capsicum annuum</name>
    <name type="common">Capsicum pepper</name>
    <dbReference type="NCBI Taxonomy" id="4072"/>
    <lineage>
        <taxon>Eukaryota</taxon>
        <taxon>Viridiplantae</taxon>
        <taxon>Streptophyta</taxon>
        <taxon>Embryophyta</taxon>
        <taxon>Tracheophyta</taxon>
        <taxon>Spermatophyta</taxon>
        <taxon>Magnoliopsida</taxon>
        <taxon>eudicotyledons</taxon>
        <taxon>Gunneridae</taxon>
        <taxon>Pentapetalae</taxon>
        <taxon>asterids</taxon>
        <taxon>lamiids</taxon>
        <taxon>Solanales</taxon>
        <taxon>Solanaceae</taxon>
        <taxon>Solanoideae</taxon>
        <taxon>Capsiceae</taxon>
        <taxon>Capsicum</taxon>
    </lineage>
</organism>
<dbReference type="Pfam" id="PF02902">
    <property type="entry name" value="Peptidase_C48"/>
    <property type="match status" value="1"/>
</dbReference>
<evidence type="ECO:0000313" key="5">
    <source>
        <dbReference type="EMBL" id="PHT78309.1"/>
    </source>
</evidence>
<protein>
    <recommendedName>
        <fullName evidence="4">Ubiquitin-like protease family profile domain-containing protein</fullName>
    </recommendedName>
</protein>
<accession>A0A2G2Z8L6</accession>
<proteinExistence type="inferred from homology"/>
<feature type="domain" description="Ubiquitin-like protease family profile" evidence="4">
    <location>
        <begin position="1"/>
        <end position="98"/>
    </location>
</feature>
<evidence type="ECO:0000313" key="6">
    <source>
        <dbReference type="Proteomes" id="UP000222542"/>
    </source>
</evidence>
<comment type="caution">
    <text evidence="5">The sequence shown here is derived from an EMBL/GenBank/DDBJ whole genome shotgun (WGS) entry which is preliminary data.</text>
</comment>
<name>A0A2G2Z8L6_CAPAN</name>
<reference evidence="5 6" key="1">
    <citation type="journal article" date="2014" name="Nat. Genet.">
        <title>Genome sequence of the hot pepper provides insights into the evolution of pungency in Capsicum species.</title>
        <authorList>
            <person name="Kim S."/>
            <person name="Park M."/>
            <person name="Yeom S.I."/>
            <person name="Kim Y.M."/>
            <person name="Lee J.M."/>
            <person name="Lee H.A."/>
            <person name="Seo E."/>
            <person name="Choi J."/>
            <person name="Cheong K."/>
            <person name="Kim K.T."/>
            <person name="Jung K."/>
            <person name="Lee G.W."/>
            <person name="Oh S.K."/>
            <person name="Bae C."/>
            <person name="Kim S.B."/>
            <person name="Lee H.Y."/>
            <person name="Kim S.Y."/>
            <person name="Kim M.S."/>
            <person name="Kang B.C."/>
            <person name="Jo Y.D."/>
            <person name="Yang H.B."/>
            <person name="Jeong H.J."/>
            <person name="Kang W.H."/>
            <person name="Kwon J.K."/>
            <person name="Shin C."/>
            <person name="Lim J.Y."/>
            <person name="Park J.H."/>
            <person name="Huh J.H."/>
            <person name="Kim J.S."/>
            <person name="Kim B.D."/>
            <person name="Cohen O."/>
            <person name="Paran I."/>
            <person name="Suh M.C."/>
            <person name="Lee S.B."/>
            <person name="Kim Y.K."/>
            <person name="Shin Y."/>
            <person name="Noh S.J."/>
            <person name="Park J."/>
            <person name="Seo Y.S."/>
            <person name="Kwon S.Y."/>
            <person name="Kim H.A."/>
            <person name="Park J.M."/>
            <person name="Kim H.J."/>
            <person name="Choi S.B."/>
            <person name="Bosland P.W."/>
            <person name="Reeves G."/>
            <person name="Jo S.H."/>
            <person name="Lee B.W."/>
            <person name="Cho H.T."/>
            <person name="Choi H.S."/>
            <person name="Lee M.S."/>
            <person name="Yu Y."/>
            <person name="Do Choi Y."/>
            <person name="Park B.S."/>
            <person name="van Deynze A."/>
            <person name="Ashrafi H."/>
            <person name="Hill T."/>
            <person name="Kim W.T."/>
            <person name="Pai H.S."/>
            <person name="Ahn H.K."/>
            <person name="Yeam I."/>
            <person name="Giovannoni J.J."/>
            <person name="Rose J.K."/>
            <person name="Sorensen I."/>
            <person name="Lee S.J."/>
            <person name="Kim R.W."/>
            <person name="Choi I.Y."/>
            <person name="Choi B.S."/>
            <person name="Lim J.S."/>
            <person name="Lee Y.H."/>
            <person name="Choi D."/>
        </authorList>
    </citation>
    <scope>NUCLEOTIDE SEQUENCE [LARGE SCALE GENOMIC DNA]</scope>
    <source>
        <strain evidence="6">cv. CM334</strain>
    </source>
</reference>
<dbReference type="AlphaFoldDB" id="A0A2G2Z8L6"/>
<evidence type="ECO:0000256" key="2">
    <source>
        <dbReference type="ARBA" id="ARBA00022670"/>
    </source>
</evidence>
<dbReference type="Gramene" id="PHT78309">
    <property type="protein sequence ID" value="PHT78309"/>
    <property type="gene ID" value="T459_16361"/>
</dbReference>
<reference evidence="5 6" key="2">
    <citation type="journal article" date="2017" name="Genome Biol.">
        <title>New reference genome sequences of hot pepper reveal the massive evolution of plant disease-resistance genes by retroduplication.</title>
        <authorList>
            <person name="Kim S."/>
            <person name="Park J."/>
            <person name="Yeom S.I."/>
            <person name="Kim Y.M."/>
            <person name="Seo E."/>
            <person name="Kim K.T."/>
            <person name="Kim M.S."/>
            <person name="Lee J.M."/>
            <person name="Cheong K."/>
            <person name="Shin H.S."/>
            <person name="Kim S.B."/>
            <person name="Han K."/>
            <person name="Lee J."/>
            <person name="Park M."/>
            <person name="Lee H.A."/>
            <person name="Lee H.Y."/>
            <person name="Lee Y."/>
            <person name="Oh S."/>
            <person name="Lee J.H."/>
            <person name="Choi E."/>
            <person name="Choi E."/>
            <person name="Lee S.E."/>
            <person name="Jeon J."/>
            <person name="Kim H."/>
            <person name="Choi G."/>
            <person name="Song H."/>
            <person name="Lee J."/>
            <person name="Lee S.C."/>
            <person name="Kwon J.K."/>
            <person name="Lee H.Y."/>
            <person name="Koo N."/>
            <person name="Hong Y."/>
            <person name="Kim R.W."/>
            <person name="Kang W.H."/>
            <person name="Huh J.H."/>
            <person name="Kang B.C."/>
            <person name="Yang T.J."/>
            <person name="Lee Y.H."/>
            <person name="Bennetzen J.L."/>
            <person name="Choi D."/>
        </authorList>
    </citation>
    <scope>NUCLEOTIDE SEQUENCE [LARGE SCALE GENOMIC DNA]</scope>
    <source>
        <strain evidence="6">cv. CM334</strain>
    </source>
</reference>
<sequence>MQEDHAESYVVAKNEDAIINIINRFCIPAGLSWHMIDEVYVPVNYGKELHLVLAVIMLKERVIRVYDSLSSIRKREPPNEIQKLAVMLPTYSSDSGFF</sequence>
<comment type="similarity">
    <text evidence="1">Belongs to the peptidase C48 family.</text>
</comment>
<dbReference type="PANTHER" id="PTHR31470">
    <property type="entry name" value="CYSTEINE PROTEINASES SUPERFAMILY PROTEIN-RELATED-RELATED"/>
    <property type="match status" value="1"/>
</dbReference>